<feature type="domain" description="Double-GTPase 2" evidence="1">
    <location>
        <begin position="58"/>
        <end position="253"/>
    </location>
</feature>
<dbReference type="EMBL" id="CP036433">
    <property type="protein sequence ID" value="QDU93315.1"/>
    <property type="molecule type" value="Genomic_DNA"/>
</dbReference>
<dbReference type="InterPro" id="IPR027417">
    <property type="entry name" value="P-loop_NTPase"/>
</dbReference>
<dbReference type="AlphaFoldDB" id="A0A518DNA0"/>
<dbReference type="KEGG" id="lcre:Pla8534_10950"/>
<organism evidence="2 3">
    <name type="scientific">Lignipirellula cremea</name>
    <dbReference type="NCBI Taxonomy" id="2528010"/>
    <lineage>
        <taxon>Bacteria</taxon>
        <taxon>Pseudomonadati</taxon>
        <taxon>Planctomycetota</taxon>
        <taxon>Planctomycetia</taxon>
        <taxon>Pirellulales</taxon>
        <taxon>Pirellulaceae</taxon>
        <taxon>Lignipirellula</taxon>
    </lineage>
</organism>
<protein>
    <recommendedName>
        <fullName evidence="1">Double-GTPase 2 domain-containing protein</fullName>
    </recommendedName>
</protein>
<reference evidence="2 3" key="1">
    <citation type="submission" date="2019-02" db="EMBL/GenBank/DDBJ databases">
        <title>Deep-cultivation of Planctomycetes and their phenomic and genomic characterization uncovers novel biology.</title>
        <authorList>
            <person name="Wiegand S."/>
            <person name="Jogler M."/>
            <person name="Boedeker C."/>
            <person name="Pinto D."/>
            <person name="Vollmers J."/>
            <person name="Rivas-Marin E."/>
            <person name="Kohn T."/>
            <person name="Peeters S.H."/>
            <person name="Heuer A."/>
            <person name="Rast P."/>
            <person name="Oberbeckmann S."/>
            <person name="Bunk B."/>
            <person name="Jeske O."/>
            <person name="Meyerdierks A."/>
            <person name="Storesund J.E."/>
            <person name="Kallscheuer N."/>
            <person name="Luecker S."/>
            <person name="Lage O.M."/>
            <person name="Pohl T."/>
            <person name="Merkel B.J."/>
            <person name="Hornburger P."/>
            <person name="Mueller R.-W."/>
            <person name="Bruemmer F."/>
            <person name="Labrenz M."/>
            <person name="Spormann A.M."/>
            <person name="Op den Camp H."/>
            <person name="Overmann J."/>
            <person name="Amann R."/>
            <person name="Jetten M.S.M."/>
            <person name="Mascher T."/>
            <person name="Medema M.H."/>
            <person name="Devos D.P."/>
            <person name="Kaster A.-K."/>
            <person name="Ovreas L."/>
            <person name="Rohde M."/>
            <person name="Galperin M.Y."/>
            <person name="Jogler C."/>
        </authorList>
    </citation>
    <scope>NUCLEOTIDE SEQUENCE [LARGE SCALE GENOMIC DNA]</scope>
    <source>
        <strain evidence="2 3">Pla85_3_4</strain>
    </source>
</reference>
<evidence type="ECO:0000313" key="2">
    <source>
        <dbReference type="EMBL" id="QDU93315.1"/>
    </source>
</evidence>
<dbReference type="InterPro" id="IPR045528">
    <property type="entry name" value="DO-GTPase2"/>
</dbReference>
<proteinExistence type="predicted"/>
<name>A0A518DNA0_9BACT</name>
<keyword evidence="3" id="KW-1185">Reference proteome</keyword>
<evidence type="ECO:0000259" key="1">
    <source>
        <dbReference type="Pfam" id="PF19993"/>
    </source>
</evidence>
<dbReference type="RefSeq" id="WP_145050016.1">
    <property type="nucleotide sequence ID" value="NZ_CP036433.1"/>
</dbReference>
<dbReference type="Pfam" id="PF19993">
    <property type="entry name" value="DO-GTPase2"/>
    <property type="match status" value="1"/>
</dbReference>
<dbReference type="Proteomes" id="UP000317648">
    <property type="component" value="Chromosome"/>
</dbReference>
<evidence type="ECO:0000313" key="3">
    <source>
        <dbReference type="Proteomes" id="UP000317648"/>
    </source>
</evidence>
<accession>A0A518DNA0</accession>
<dbReference type="SUPFAM" id="SSF52540">
    <property type="entry name" value="P-loop containing nucleoside triphosphate hydrolases"/>
    <property type="match status" value="1"/>
</dbReference>
<gene>
    <name evidence="2" type="ORF">Pla8534_10950</name>
</gene>
<sequence>MTREGMWELQSYKLADYSVSHPCFICHGGNNFDAELCRHCMAPMALAHQAAQLKTPPRLIAAVGSAGAGKTVYLGMLTDMLSRENNDLQVLARGAFSVQIQQITMEALANCRFPDKTPSEPDHWNWLHSQIQSKRIKRPYELMMPDLAGDALLEEINHPNSYPVIHHFLSKASGIMLLVDAAELEQGSQVQDFFATKIVSYLCELESHAKTGWPNRPIAVILSKADQCDTCFLDPLEFARKYAPSLWRQVKERLKKYQFFATGVAGACATIYGLGGQEQIPLRVEPRGIVEPFSWLTHQISKKP</sequence>
<dbReference type="OrthoDB" id="248719at2"/>